<feature type="domain" description="HTH lysR-type" evidence="4">
    <location>
        <begin position="1"/>
        <end position="58"/>
    </location>
</feature>
<dbReference type="Gene3D" id="3.40.190.290">
    <property type="match status" value="1"/>
</dbReference>
<keyword evidence="6" id="KW-1185">Reference proteome</keyword>
<name>A0ABT5FB83_9GAMM</name>
<gene>
    <name evidence="5" type="ORF">PN838_04520</name>
</gene>
<dbReference type="PANTHER" id="PTHR30126">
    <property type="entry name" value="HTH-TYPE TRANSCRIPTIONAL REGULATOR"/>
    <property type="match status" value="1"/>
</dbReference>
<accession>A0ABT5FB83</accession>
<dbReference type="PRINTS" id="PR00039">
    <property type="entry name" value="HTHLYSR"/>
</dbReference>
<keyword evidence="3" id="KW-0804">Transcription</keyword>
<sequence>MNIDQLKILQTIVRTGSINEAAKKLFKTQPALSMAIKRLECEIGFELFNRNKYRLELNEQGTIFYQRSQNILSELEQLKSLSDAFNQGIEHELTINIEGPAMLPRIFDSVKRVQEKFPHTQLQIHTEKLLHGLKNLASQEVDLTIIPWIDAFNLEGEFQTKPIDSLAFTFCIHKKLAANFGISGIEQITPETLKHIPQLSPTDMAFNLSDTPLLRKISHSIVKVDDIHCYIESLKAQLGWGPMMSIMVPTQITDDFWLFDLEPKDTQVKVEVRVVKNKNKILGPVAQFLWDSL</sequence>
<evidence type="ECO:0000313" key="6">
    <source>
        <dbReference type="Proteomes" id="UP001528411"/>
    </source>
</evidence>
<dbReference type="Proteomes" id="UP001528411">
    <property type="component" value="Unassembled WGS sequence"/>
</dbReference>
<reference evidence="5 6" key="1">
    <citation type="submission" date="2023-01" db="EMBL/GenBank/DDBJ databases">
        <title>Psychrosphaera sp. nov., isolated from marine algae.</title>
        <authorList>
            <person name="Bayburt H."/>
            <person name="Choi B.J."/>
            <person name="Kim J.M."/>
            <person name="Choi D.G."/>
            <person name="Jeon C.O."/>
        </authorList>
    </citation>
    <scope>NUCLEOTIDE SEQUENCE [LARGE SCALE GENOMIC DNA]</scope>
    <source>
        <strain evidence="5 6">G1-22</strain>
    </source>
</reference>
<dbReference type="EMBL" id="JAQOMS010000002">
    <property type="protein sequence ID" value="MDC2888197.1"/>
    <property type="molecule type" value="Genomic_DNA"/>
</dbReference>
<comment type="caution">
    <text evidence="5">The sequence shown here is derived from an EMBL/GenBank/DDBJ whole genome shotgun (WGS) entry which is preliminary data.</text>
</comment>
<protein>
    <submittedName>
        <fullName evidence="5">LysR family transcriptional regulator</fullName>
    </submittedName>
</protein>
<dbReference type="SUPFAM" id="SSF53850">
    <property type="entry name" value="Periplasmic binding protein-like II"/>
    <property type="match status" value="1"/>
</dbReference>
<dbReference type="PROSITE" id="PS50931">
    <property type="entry name" value="HTH_LYSR"/>
    <property type="match status" value="1"/>
</dbReference>
<dbReference type="PANTHER" id="PTHR30126:SF22">
    <property type="entry name" value="HTH-TYPE TRANSCRIPTIONAL REGULATOR YHAJ-RELATED"/>
    <property type="match status" value="1"/>
</dbReference>
<dbReference type="InterPro" id="IPR000847">
    <property type="entry name" value="LysR_HTH_N"/>
</dbReference>
<evidence type="ECO:0000256" key="1">
    <source>
        <dbReference type="ARBA" id="ARBA00009437"/>
    </source>
</evidence>
<organism evidence="5 6">
    <name type="scientific">Psychrosphaera algicola</name>
    <dbReference type="NCBI Taxonomy" id="3023714"/>
    <lineage>
        <taxon>Bacteria</taxon>
        <taxon>Pseudomonadati</taxon>
        <taxon>Pseudomonadota</taxon>
        <taxon>Gammaproteobacteria</taxon>
        <taxon>Alteromonadales</taxon>
        <taxon>Pseudoalteromonadaceae</taxon>
        <taxon>Psychrosphaera</taxon>
    </lineage>
</organism>
<evidence type="ECO:0000313" key="5">
    <source>
        <dbReference type="EMBL" id="MDC2888197.1"/>
    </source>
</evidence>
<keyword evidence="2" id="KW-0805">Transcription regulation</keyword>
<dbReference type="InterPro" id="IPR036390">
    <property type="entry name" value="WH_DNA-bd_sf"/>
</dbReference>
<comment type="similarity">
    <text evidence="1">Belongs to the LysR transcriptional regulatory family.</text>
</comment>
<dbReference type="Gene3D" id="1.10.10.10">
    <property type="entry name" value="Winged helix-like DNA-binding domain superfamily/Winged helix DNA-binding domain"/>
    <property type="match status" value="1"/>
</dbReference>
<dbReference type="SUPFAM" id="SSF46785">
    <property type="entry name" value="Winged helix' DNA-binding domain"/>
    <property type="match status" value="1"/>
</dbReference>
<evidence type="ECO:0000256" key="3">
    <source>
        <dbReference type="ARBA" id="ARBA00023163"/>
    </source>
</evidence>
<dbReference type="InterPro" id="IPR036388">
    <property type="entry name" value="WH-like_DNA-bd_sf"/>
</dbReference>
<dbReference type="RefSeq" id="WP_272179881.1">
    <property type="nucleotide sequence ID" value="NZ_JAQOMS010000002.1"/>
</dbReference>
<dbReference type="Pfam" id="PF00126">
    <property type="entry name" value="HTH_1"/>
    <property type="match status" value="1"/>
</dbReference>
<proteinExistence type="inferred from homology"/>
<evidence type="ECO:0000256" key="2">
    <source>
        <dbReference type="ARBA" id="ARBA00023015"/>
    </source>
</evidence>
<evidence type="ECO:0000259" key="4">
    <source>
        <dbReference type="PROSITE" id="PS50931"/>
    </source>
</evidence>